<dbReference type="InterPro" id="IPR050767">
    <property type="entry name" value="Sel1_AlgK"/>
</dbReference>
<evidence type="ECO:0000313" key="1">
    <source>
        <dbReference type="EMBL" id="HJB40375.1"/>
    </source>
</evidence>
<reference evidence="1" key="2">
    <citation type="submission" date="2021-04" db="EMBL/GenBank/DDBJ databases">
        <authorList>
            <person name="Gilroy R."/>
        </authorList>
    </citation>
    <scope>NUCLEOTIDE SEQUENCE</scope>
    <source>
        <strain evidence="1">ChiBcec8-14828</strain>
    </source>
</reference>
<dbReference type="InterPro" id="IPR006597">
    <property type="entry name" value="Sel1-like"/>
</dbReference>
<dbReference type="AlphaFoldDB" id="A0A9D2M3V5"/>
<dbReference type="PANTHER" id="PTHR11102">
    <property type="entry name" value="SEL-1-LIKE PROTEIN"/>
    <property type="match status" value="1"/>
</dbReference>
<proteinExistence type="predicted"/>
<sequence>MPARIIFKAHYLSGKKSGHIENYIEYMGTRPGVEVFDDDGSPATEKQKQLIEQLLEDCGKGMSESFEYEDYLLKPTKANASAAITACLDGLYGDTATKENYIDYIANRPRVEKLGEHGLFSQTDAPIDLRQTAEEVAHQGNNVWTNIISLNREDATTTGFDNASAWRDLLRSKVETIARNYKIPIRDFVWYAAFHNEGHHPHVHFVCYSKGKDGFLTDKAIENIKSSLAHEIFRQEFSEIYSEQQLLRTNIKDEGTQLIDQLARNLASGAEKHEDKELLENIVNLKARLDTLTGKKQYGYLPKDAKALVDDILEKIAGHESIAKLYELWYEQKEELSKIYKSNLPSRLPLSENKEFTSIKNVIIREVDNLSLSTENLSLPNINIENIIEDRPLAETNAENLEGITLFDDSEIDVFSDFEKDLLSLPETDFFAMNTWESALPYPNNADAPFAFPDDMDAPPDIYEPFPSTQPQDANGKPYIAWSKNYKQARLYLFGNNDVNRDFEKAFQLFTREATAGNALAMYDLGKMHADGLGIKVDAEKSTQWYSKAFQAFNSLETTNTKHATYLQYRIGKMFDAGLGTQQDYAKAAQWYTKAVKAEHKYAEYSLASLYARGNGVAQDLVKAFDLYQRSADQNNPYACYELAKMFRDGIGTNSDPQSAEQYFQSAFQGFSNMEAKMPDDKLEYRLGQMLHTGTGTEPDDAAAEVLFEKAATAGNVYAQYSLAMLWLHDNTKDAGKAVALLQKASDNGSAMAQYALGKLYLAGEKVPQDVGKAVNYLQHAAIIGNSFAHYHLGKLYLNGELITKDITKAVSHLEKAVDLENDAAMYTLGTLYLNGDDVLSKNANAAVFYFEKAAEKGNSFAQCQLGKMLLIGSDVPQNITRGLSYLEQAVAGGNDTAMLFLGQSYLSGTNVPKNIEKGLELLRASAAQGNAYASKTLEGFYAGAAHTAIAVLYKLSMILRGNTAAMTAKSPVMPAVDRKEWLSILRKKAEQGIRYD</sequence>
<gene>
    <name evidence="1" type="ORF">H9943_08270</name>
</gene>
<reference evidence="1" key="1">
    <citation type="journal article" date="2021" name="PeerJ">
        <title>Extensive microbial diversity within the chicken gut microbiome revealed by metagenomics and culture.</title>
        <authorList>
            <person name="Gilroy R."/>
            <person name="Ravi A."/>
            <person name="Getino M."/>
            <person name="Pursley I."/>
            <person name="Horton D.L."/>
            <person name="Alikhan N.F."/>
            <person name="Baker D."/>
            <person name="Gharbi K."/>
            <person name="Hall N."/>
            <person name="Watson M."/>
            <person name="Adriaenssens E.M."/>
            <person name="Foster-Nyarko E."/>
            <person name="Jarju S."/>
            <person name="Secka A."/>
            <person name="Antonio M."/>
            <person name="Oren A."/>
            <person name="Chaudhuri R.R."/>
            <person name="La Ragione R."/>
            <person name="Hildebrand F."/>
            <person name="Pallen M.J."/>
        </authorList>
    </citation>
    <scope>NUCLEOTIDE SEQUENCE</scope>
    <source>
        <strain evidence="1">ChiBcec8-14828</strain>
    </source>
</reference>
<dbReference type="InterPro" id="IPR041073">
    <property type="entry name" value="MobL"/>
</dbReference>
<accession>A0A9D2M3V5</accession>
<dbReference type="Pfam" id="PF18555">
    <property type="entry name" value="MobL"/>
    <property type="match status" value="1"/>
</dbReference>
<protein>
    <submittedName>
        <fullName evidence="1">SEL1-like repeat protein</fullName>
    </submittedName>
</protein>
<evidence type="ECO:0000313" key="2">
    <source>
        <dbReference type="Proteomes" id="UP000824209"/>
    </source>
</evidence>
<dbReference type="InterPro" id="IPR048102">
    <property type="entry name" value="MobP3"/>
</dbReference>
<comment type="caution">
    <text evidence="1">The sequence shown here is derived from an EMBL/GenBank/DDBJ whole genome shotgun (WGS) entry which is preliminary data.</text>
</comment>
<dbReference type="NCBIfam" id="NF041499">
    <property type="entry name" value="MobP3"/>
    <property type="match status" value="1"/>
</dbReference>
<dbReference type="EMBL" id="DWYA01000070">
    <property type="protein sequence ID" value="HJB40375.1"/>
    <property type="molecule type" value="Genomic_DNA"/>
</dbReference>
<dbReference type="Proteomes" id="UP000824209">
    <property type="component" value="Unassembled WGS sequence"/>
</dbReference>
<dbReference type="Gene3D" id="1.25.40.10">
    <property type="entry name" value="Tetratricopeptide repeat domain"/>
    <property type="match status" value="2"/>
</dbReference>
<dbReference type="PANTHER" id="PTHR11102:SF160">
    <property type="entry name" value="ERAD-ASSOCIATED E3 UBIQUITIN-PROTEIN LIGASE COMPONENT HRD3"/>
    <property type="match status" value="1"/>
</dbReference>
<dbReference type="Pfam" id="PF08238">
    <property type="entry name" value="Sel1"/>
    <property type="match status" value="12"/>
</dbReference>
<dbReference type="SUPFAM" id="SSF81901">
    <property type="entry name" value="HCP-like"/>
    <property type="match status" value="4"/>
</dbReference>
<dbReference type="InterPro" id="IPR011990">
    <property type="entry name" value="TPR-like_helical_dom_sf"/>
</dbReference>
<dbReference type="SMART" id="SM00671">
    <property type="entry name" value="SEL1"/>
    <property type="match status" value="12"/>
</dbReference>
<name>A0A9D2M3V5_9FIRM</name>
<organism evidence="1 2">
    <name type="scientific">Candidatus Ruthenibacterium avium</name>
    <dbReference type="NCBI Taxonomy" id="2838751"/>
    <lineage>
        <taxon>Bacteria</taxon>
        <taxon>Bacillati</taxon>
        <taxon>Bacillota</taxon>
        <taxon>Clostridia</taxon>
        <taxon>Eubacteriales</taxon>
        <taxon>Oscillospiraceae</taxon>
        <taxon>Ruthenibacterium</taxon>
    </lineage>
</organism>